<dbReference type="InterPro" id="IPR001509">
    <property type="entry name" value="Epimerase_deHydtase"/>
</dbReference>
<gene>
    <name evidence="2" type="ORF">POL58_39715</name>
</gene>
<evidence type="ECO:0000313" key="2">
    <source>
        <dbReference type="EMBL" id="MDC0673941.1"/>
    </source>
</evidence>
<reference evidence="2 3" key="1">
    <citation type="submission" date="2022-11" db="EMBL/GenBank/DDBJ databases">
        <title>Minimal conservation of predation-associated metabolite biosynthetic gene clusters underscores biosynthetic potential of Myxococcota including descriptions for ten novel species: Archangium lansinium sp. nov., Myxococcus landrumus sp. nov., Nannocystis bai.</title>
        <authorList>
            <person name="Ahearne A."/>
            <person name="Stevens C."/>
            <person name="Dowd S."/>
        </authorList>
    </citation>
    <scope>NUCLEOTIDE SEQUENCE [LARGE SCALE GENOMIC DNA]</scope>
    <source>
        <strain evidence="2 3">NCELM</strain>
    </source>
</reference>
<dbReference type="PANTHER" id="PTHR48079">
    <property type="entry name" value="PROTEIN YEEZ"/>
    <property type="match status" value="1"/>
</dbReference>
<keyword evidence="3" id="KW-1185">Reference proteome</keyword>
<comment type="caution">
    <text evidence="2">The sequence shown here is derived from an EMBL/GenBank/DDBJ whole genome shotgun (WGS) entry which is preliminary data.</text>
</comment>
<name>A0ABT5BLW4_9BACT</name>
<evidence type="ECO:0000259" key="1">
    <source>
        <dbReference type="Pfam" id="PF01370"/>
    </source>
</evidence>
<dbReference type="InterPro" id="IPR051783">
    <property type="entry name" value="NAD(P)-dependent_oxidoreduct"/>
</dbReference>
<dbReference type="Gene3D" id="3.40.50.720">
    <property type="entry name" value="NAD(P)-binding Rossmann-like Domain"/>
    <property type="match status" value="2"/>
</dbReference>
<dbReference type="PANTHER" id="PTHR48079:SF6">
    <property type="entry name" value="NAD(P)-BINDING DOMAIN-CONTAINING PROTEIN-RELATED"/>
    <property type="match status" value="1"/>
</dbReference>
<dbReference type="SUPFAM" id="SSF51735">
    <property type="entry name" value="NAD(P)-binding Rossmann-fold domains"/>
    <property type="match status" value="1"/>
</dbReference>
<dbReference type="Proteomes" id="UP001217838">
    <property type="component" value="Unassembled WGS sequence"/>
</dbReference>
<dbReference type="InterPro" id="IPR036291">
    <property type="entry name" value="NAD(P)-bd_dom_sf"/>
</dbReference>
<evidence type="ECO:0000313" key="3">
    <source>
        <dbReference type="Proteomes" id="UP001217838"/>
    </source>
</evidence>
<proteinExistence type="predicted"/>
<dbReference type="RefSeq" id="WP_272007671.1">
    <property type="nucleotide sequence ID" value="NZ_JAQNDN010000023.1"/>
</dbReference>
<organism evidence="2 3">
    <name type="scientific">Nannocystis radixulma</name>
    <dbReference type="NCBI Taxonomy" id="2995305"/>
    <lineage>
        <taxon>Bacteria</taxon>
        <taxon>Pseudomonadati</taxon>
        <taxon>Myxococcota</taxon>
        <taxon>Polyangia</taxon>
        <taxon>Nannocystales</taxon>
        <taxon>Nannocystaceae</taxon>
        <taxon>Nannocystis</taxon>
    </lineage>
</organism>
<sequence length="364" mass="38684">MSTKVVVTGANGFIGSHLVDHLLAEGHAVRAMVRAGANLDNLADAFARPSGRPELAHATLADVDAMTAAFDGADVVYHVAGLTAAFTREEFARANAVGVANVLAAIRNAPRRPRRLVYVSSLMAAGPSHPEVARREHHAPRVGFTLYGDSKLDGEKLVFAAARAGDVEAVIVRPPAVYGPRDGDMLQMIRSAKFGVIAQPGLRPAWMSFIHALDLVDGIARAGARGRPIPRDGEHALDDRGCPFDHVPEDPSHPVGAGIYYFTDGQRSTVVGFGRAAAAALGRRALALPMPRAAVWTVAGINHAIGKLRGKAPALTLDKARGSMAPGWWCDDSKAVRELDYVPQWPLARGLEHTVAWARAAGRL</sequence>
<feature type="domain" description="NAD-dependent epimerase/dehydratase" evidence="1">
    <location>
        <begin position="5"/>
        <end position="225"/>
    </location>
</feature>
<dbReference type="EMBL" id="JAQNDN010000023">
    <property type="protein sequence ID" value="MDC0673941.1"/>
    <property type="molecule type" value="Genomic_DNA"/>
</dbReference>
<accession>A0ABT5BLW4</accession>
<dbReference type="Pfam" id="PF01370">
    <property type="entry name" value="Epimerase"/>
    <property type="match status" value="1"/>
</dbReference>
<protein>
    <submittedName>
        <fullName evidence="2">NAD-dependent epimerase/dehydratase family protein</fullName>
    </submittedName>
</protein>